<dbReference type="SUPFAM" id="SSF52540">
    <property type="entry name" value="P-loop containing nucleoside triphosphate hydrolases"/>
    <property type="match status" value="1"/>
</dbReference>
<evidence type="ECO:0000256" key="3">
    <source>
        <dbReference type="ARBA" id="ARBA00022741"/>
    </source>
</evidence>
<evidence type="ECO:0000256" key="5">
    <source>
        <dbReference type="ARBA" id="ARBA00022970"/>
    </source>
</evidence>
<feature type="domain" description="ABC transporter" evidence="6">
    <location>
        <begin position="25"/>
        <end position="255"/>
    </location>
</feature>
<proteinExistence type="inferred from homology"/>
<reference evidence="7 8" key="1">
    <citation type="submission" date="2024-06" db="EMBL/GenBank/DDBJ databases">
        <title>The Natural Products Discovery Center: Release of the First 8490 Sequenced Strains for Exploring Actinobacteria Biosynthetic Diversity.</title>
        <authorList>
            <person name="Kalkreuter E."/>
            <person name="Kautsar S.A."/>
            <person name="Yang D."/>
            <person name="Bader C.D."/>
            <person name="Teijaro C.N."/>
            <person name="Fluegel L."/>
            <person name="Davis C.M."/>
            <person name="Simpson J.R."/>
            <person name="Lauterbach L."/>
            <person name="Steele A.D."/>
            <person name="Gui C."/>
            <person name="Meng S."/>
            <person name="Li G."/>
            <person name="Viehrig K."/>
            <person name="Ye F."/>
            <person name="Su P."/>
            <person name="Kiefer A.F."/>
            <person name="Nichols A."/>
            <person name="Cepeda A.J."/>
            <person name="Yan W."/>
            <person name="Fan B."/>
            <person name="Jiang Y."/>
            <person name="Adhikari A."/>
            <person name="Zheng C.-J."/>
            <person name="Schuster L."/>
            <person name="Cowan T.M."/>
            <person name="Smanski M.J."/>
            <person name="Chevrette M.G."/>
            <person name="De Carvalho L.P.S."/>
            <person name="Shen B."/>
        </authorList>
    </citation>
    <scope>NUCLEOTIDE SEQUENCE [LARGE SCALE GENOMIC DNA]</scope>
    <source>
        <strain evidence="7 8">NPDC048946</strain>
    </source>
</reference>
<comment type="similarity">
    <text evidence="1">Belongs to the ABC transporter superfamily.</text>
</comment>
<dbReference type="InterPro" id="IPR003439">
    <property type="entry name" value="ABC_transporter-like_ATP-bd"/>
</dbReference>
<dbReference type="InterPro" id="IPR030660">
    <property type="entry name" value="ABC_branched_ATPase_LivF/BraG"/>
</dbReference>
<keyword evidence="3" id="KW-0547">Nucleotide-binding</keyword>
<protein>
    <submittedName>
        <fullName evidence="7">ABC transporter ATP-binding protein</fullName>
    </submittedName>
</protein>
<evidence type="ECO:0000256" key="4">
    <source>
        <dbReference type="ARBA" id="ARBA00022840"/>
    </source>
</evidence>
<dbReference type="InterPro" id="IPR003593">
    <property type="entry name" value="AAA+_ATPase"/>
</dbReference>
<evidence type="ECO:0000256" key="2">
    <source>
        <dbReference type="ARBA" id="ARBA00022448"/>
    </source>
</evidence>
<evidence type="ECO:0000259" key="6">
    <source>
        <dbReference type="PROSITE" id="PS50893"/>
    </source>
</evidence>
<keyword evidence="5" id="KW-0029">Amino-acid transport</keyword>
<dbReference type="PROSITE" id="PS50893">
    <property type="entry name" value="ABC_TRANSPORTER_2"/>
    <property type="match status" value="1"/>
</dbReference>
<dbReference type="Proteomes" id="UP001551482">
    <property type="component" value="Unassembled WGS sequence"/>
</dbReference>
<evidence type="ECO:0000313" key="8">
    <source>
        <dbReference type="Proteomes" id="UP001551482"/>
    </source>
</evidence>
<dbReference type="Pfam" id="PF12399">
    <property type="entry name" value="BCA_ABC_TP_C"/>
    <property type="match status" value="1"/>
</dbReference>
<dbReference type="InterPro" id="IPR032823">
    <property type="entry name" value="BCA_ABC_TP_C"/>
</dbReference>
<comment type="caution">
    <text evidence="7">The sequence shown here is derived from an EMBL/GenBank/DDBJ whole genome shotgun (WGS) entry which is preliminary data.</text>
</comment>
<name>A0ABV3DFH3_9ACTN</name>
<dbReference type="InterPro" id="IPR027417">
    <property type="entry name" value="P-loop_NTPase"/>
</dbReference>
<evidence type="ECO:0000313" key="7">
    <source>
        <dbReference type="EMBL" id="MEU8134510.1"/>
    </source>
</evidence>
<dbReference type="Gene3D" id="3.40.50.300">
    <property type="entry name" value="P-loop containing nucleotide triphosphate hydrolases"/>
    <property type="match status" value="1"/>
</dbReference>
<organism evidence="7 8">
    <name type="scientific">Streptodolium elevatio</name>
    <dbReference type="NCBI Taxonomy" id="3157996"/>
    <lineage>
        <taxon>Bacteria</taxon>
        <taxon>Bacillati</taxon>
        <taxon>Actinomycetota</taxon>
        <taxon>Actinomycetes</taxon>
        <taxon>Kitasatosporales</taxon>
        <taxon>Streptomycetaceae</taxon>
        <taxon>Streptodolium</taxon>
    </lineage>
</organism>
<dbReference type="PROSITE" id="PS00211">
    <property type="entry name" value="ABC_TRANSPORTER_1"/>
    <property type="match status" value="1"/>
</dbReference>
<dbReference type="InterPro" id="IPR017871">
    <property type="entry name" value="ABC_transporter-like_CS"/>
</dbReference>
<keyword evidence="2" id="KW-0813">Transport</keyword>
<dbReference type="PIRSF" id="PIRSF039137">
    <property type="entry name" value="ABC_branched_ATPase"/>
    <property type="match status" value="1"/>
</dbReference>
<dbReference type="CDD" id="cd03224">
    <property type="entry name" value="ABC_TM1139_LivF_branched"/>
    <property type="match status" value="1"/>
</dbReference>
<dbReference type="PANTHER" id="PTHR43820:SF4">
    <property type="entry name" value="HIGH-AFFINITY BRANCHED-CHAIN AMINO ACID TRANSPORT ATP-BINDING PROTEIN LIVF"/>
    <property type="match status" value="1"/>
</dbReference>
<dbReference type="GO" id="GO:0005524">
    <property type="term" value="F:ATP binding"/>
    <property type="evidence" value="ECO:0007669"/>
    <property type="project" value="UniProtKB-KW"/>
</dbReference>
<dbReference type="EMBL" id="JBEZFP010000027">
    <property type="protein sequence ID" value="MEU8134510.1"/>
    <property type="molecule type" value="Genomic_DNA"/>
</dbReference>
<dbReference type="RefSeq" id="WP_358353216.1">
    <property type="nucleotide sequence ID" value="NZ_JBEZFP010000027.1"/>
</dbReference>
<sequence>MSTTEAPDVTGKPTLAKGQETAALLELRHLKVSYGAIEAIKGIDVMVREGEIVTLLGANGAGKTTTLRTISGLLRPKAGEILFEGERIDGVPAHHVVGLGIGQSPEGRRVFPTMTVVENLEMGAYRFKSVPQEDMERVFDLFPRLRERRSQYAGTLSGGEQQMLAIGRALMGRPRLLLLDEPSMGLAPLIVAQIFAIIQEINAQGTTVLLVEQNAAQALALSDRAYVLETGNVQLSGSAQDLLADPRVREAYLGEGAG</sequence>
<dbReference type="SMART" id="SM00382">
    <property type="entry name" value="AAA"/>
    <property type="match status" value="1"/>
</dbReference>
<keyword evidence="4 7" id="KW-0067">ATP-binding</keyword>
<dbReference type="InterPro" id="IPR052156">
    <property type="entry name" value="BCAA_Transport_ATP-bd_LivF"/>
</dbReference>
<evidence type="ECO:0000256" key="1">
    <source>
        <dbReference type="ARBA" id="ARBA00005417"/>
    </source>
</evidence>
<keyword evidence="8" id="KW-1185">Reference proteome</keyword>
<dbReference type="Pfam" id="PF00005">
    <property type="entry name" value="ABC_tran"/>
    <property type="match status" value="1"/>
</dbReference>
<accession>A0ABV3DFH3</accession>
<gene>
    <name evidence="7" type="ORF">AB0C36_13470</name>
</gene>
<dbReference type="PANTHER" id="PTHR43820">
    <property type="entry name" value="HIGH-AFFINITY BRANCHED-CHAIN AMINO ACID TRANSPORT ATP-BINDING PROTEIN LIVF"/>
    <property type="match status" value="1"/>
</dbReference>